<dbReference type="EMBL" id="CP078045">
    <property type="protein sequence ID" value="QXR08912.1"/>
    <property type="molecule type" value="Genomic_DNA"/>
</dbReference>
<dbReference type="AlphaFoldDB" id="A0AAJ4P6I8"/>
<dbReference type="InterPro" id="IPR012312">
    <property type="entry name" value="Hemerythrin-like"/>
</dbReference>
<accession>A0AAJ4P6I8</accession>
<dbReference type="Pfam" id="PF01814">
    <property type="entry name" value="Hemerythrin"/>
    <property type="match status" value="1"/>
</dbReference>
<sequence>MGNRHSIDTLSKHDDVGIPFYPNLIKHLELDHQQLLSLYSNIGNSLYLQEYHLLPDQLAQFKQDFKAHLDAENIKFYGYLEQGLKEQSQAFLSLRQFRKEMRVIERTVIKFIDHWMDFGVNRAAAAEFRAEYEAIGSALVQRIEREEKELYTMYSRV</sequence>
<dbReference type="Gene3D" id="1.20.120.1370">
    <property type="entry name" value="Regulator of RNA polymerase sigma(70) subunit, domain 4"/>
    <property type="match status" value="1"/>
</dbReference>
<reference evidence="2" key="2">
    <citation type="journal article" date="2019" name="Nat. Commun.">
        <title>Spatiotemporal dynamics of multidrug resistant bacteria on intensive care unit surfaces.</title>
        <authorList>
            <person name="D'Souza A.W."/>
            <person name="Potter R.F."/>
            <person name="Wallace M."/>
            <person name="Shupe A."/>
            <person name="Patel S."/>
            <person name="Sun X."/>
            <person name="Gul D."/>
            <person name="Kwon J.H."/>
            <person name="Andleeb S."/>
            <person name="Burnham C.D."/>
            <person name="Dantas G."/>
        </authorList>
    </citation>
    <scope>NUCLEOTIDE SEQUENCE</scope>
    <source>
        <strain evidence="2">AL_065</strain>
    </source>
</reference>
<gene>
    <name evidence="2" type="ORF">EVX74_005205</name>
</gene>
<evidence type="ECO:0000313" key="2">
    <source>
        <dbReference type="EMBL" id="QXR08912.1"/>
    </source>
</evidence>
<evidence type="ECO:0000313" key="3">
    <source>
        <dbReference type="Proteomes" id="UP000293391"/>
    </source>
</evidence>
<evidence type="ECO:0000259" key="1">
    <source>
        <dbReference type="Pfam" id="PF01814"/>
    </source>
</evidence>
<dbReference type="Proteomes" id="UP000293391">
    <property type="component" value="Chromosome"/>
</dbReference>
<name>A0AAJ4P6I8_ACILW</name>
<reference evidence="2" key="3">
    <citation type="submission" date="2021-06" db="EMBL/GenBank/DDBJ databases">
        <authorList>
            <person name="Diorio-Toth L."/>
        </authorList>
    </citation>
    <scope>NUCLEOTIDE SEQUENCE</scope>
    <source>
        <strain evidence="2">AL_065</strain>
    </source>
</reference>
<protein>
    <submittedName>
        <fullName evidence="2">Hemerythrin domain-containing protein</fullName>
    </submittedName>
</protein>
<feature type="domain" description="Hemerythrin-like" evidence="1">
    <location>
        <begin position="24"/>
        <end position="153"/>
    </location>
</feature>
<organism evidence="2 3">
    <name type="scientific">Acinetobacter lwoffii</name>
    <dbReference type="NCBI Taxonomy" id="28090"/>
    <lineage>
        <taxon>Bacteria</taxon>
        <taxon>Pseudomonadati</taxon>
        <taxon>Pseudomonadota</taxon>
        <taxon>Gammaproteobacteria</taxon>
        <taxon>Moraxellales</taxon>
        <taxon>Moraxellaceae</taxon>
        <taxon>Acinetobacter</taxon>
    </lineage>
</organism>
<proteinExistence type="predicted"/>
<dbReference type="InterPro" id="IPR038309">
    <property type="entry name" value="Rsd/AlgQ_sf"/>
</dbReference>
<reference evidence="2" key="1">
    <citation type="submission" date="2018-10" db="EMBL/GenBank/DDBJ databases">
        <authorList>
            <person name="D'Souza A.W."/>
            <person name="Potter R.F."/>
            <person name="Wallace M."/>
            <person name="Shupe A."/>
            <person name="Patel S."/>
            <person name="Sun S."/>
            <person name="Gul D."/>
            <person name="Kwon J.H."/>
            <person name="Andleeb S."/>
            <person name="Burnham C.-A.D."/>
            <person name="Dantas G."/>
        </authorList>
    </citation>
    <scope>NUCLEOTIDE SEQUENCE</scope>
    <source>
        <strain evidence="2">AL_065</strain>
    </source>
</reference>